<gene>
    <name evidence="1" type="ORF">SAMN04488137_3549</name>
</gene>
<dbReference type="RefSeq" id="WP_090236377.1">
    <property type="nucleotide sequence ID" value="NZ_FNHW01000001.1"/>
</dbReference>
<dbReference type="EMBL" id="FNHW01000001">
    <property type="protein sequence ID" value="SDN10428.1"/>
    <property type="molecule type" value="Genomic_DNA"/>
</dbReference>
<accession>A0A1G9YMM0</accession>
<sequence>MVQPIVFSIIGGGSFRAQYICGSPKCCHRRFTSQEWLYGMKLKEELEEQWKVKTCRTLGQLLQPGFHDPKGH</sequence>
<evidence type="ECO:0000313" key="1">
    <source>
        <dbReference type="EMBL" id="SDN10428.1"/>
    </source>
</evidence>
<evidence type="ECO:0000313" key="2">
    <source>
        <dbReference type="Proteomes" id="UP000199544"/>
    </source>
</evidence>
<dbReference type="AlphaFoldDB" id="A0A1G9YMM0"/>
<dbReference type="Proteomes" id="UP000199544">
    <property type="component" value="Unassembled WGS sequence"/>
</dbReference>
<organism evidence="1 2">
    <name type="scientific">Fictibacillus solisalsi</name>
    <dbReference type="NCBI Taxonomy" id="459525"/>
    <lineage>
        <taxon>Bacteria</taxon>
        <taxon>Bacillati</taxon>
        <taxon>Bacillota</taxon>
        <taxon>Bacilli</taxon>
        <taxon>Bacillales</taxon>
        <taxon>Fictibacillaceae</taxon>
        <taxon>Fictibacillus</taxon>
    </lineage>
</organism>
<name>A0A1G9YMM0_9BACL</name>
<reference evidence="2" key="1">
    <citation type="submission" date="2016-10" db="EMBL/GenBank/DDBJ databases">
        <authorList>
            <person name="Varghese N."/>
            <person name="Submissions S."/>
        </authorList>
    </citation>
    <scope>NUCLEOTIDE SEQUENCE [LARGE SCALE GENOMIC DNA]</scope>
    <source>
        <strain evidence="2">CGMCC 1.6854</strain>
    </source>
</reference>
<protein>
    <submittedName>
        <fullName evidence="1">Uncharacterized protein</fullName>
    </submittedName>
</protein>
<proteinExistence type="predicted"/>
<keyword evidence="2" id="KW-1185">Reference proteome</keyword>